<dbReference type="Pfam" id="PF23869">
    <property type="entry name" value="Beta-prop_WDR75_1st"/>
    <property type="match status" value="1"/>
</dbReference>
<dbReference type="GO" id="GO:0003723">
    <property type="term" value="F:RNA binding"/>
    <property type="evidence" value="ECO:0007669"/>
    <property type="project" value="InterPro"/>
</dbReference>
<evidence type="ECO:0000256" key="6">
    <source>
        <dbReference type="ARBA" id="ARBA00023163"/>
    </source>
</evidence>
<evidence type="ECO:0000256" key="5">
    <source>
        <dbReference type="ARBA" id="ARBA00022737"/>
    </source>
</evidence>
<dbReference type="GO" id="GO:2000234">
    <property type="term" value="P:positive regulation of rRNA processing"/>
    <property type="evidence" value="ECO:0007669"/>
    <property type="project" value="TreeGrafter"/>
</dbReference>
<keyword evidence="10" id="KW-1185">Reference proteome</keyword>
<evidence type="ECO:0000313" key="9">
    <source>
        <dbReference type="EMBL" id="KAK7573625.1"/>
    </source>
</evidence>
<dbReference type="InterPro" id="IPR015943">
    <property type="entry name" value="WD40/YVTN_repeat-like_dom_sf"/>
</dbReference>
<keyword evidence="3" id="KW-0698">rRNA processing</keyword>
<dbReference type="GO" id="GO:0006364">
    <property type="term" value="P:rRNA processing"/>
    <property type="evidence" value="ECO:0007669"/>
    <property type="project" value="UniProtKB-KW"/>
</dbReference>
<dbReference type="GO" id="GO:0045943">
    <property type="term" value="P:positive regulation of transcription by RNA polymerase I"/>
    <property type="evidence" value="ECO:0007669"/>
    <property type="project" value="InterPro"/>
</dbReference>
<comment type="subcellular location">
    <subcellularLocation>
        <location evidence="1">Nucleus</location>
        <location evidence="1">Nucleolus</location>
    </subcellularLocation>
</comment>
<comment type="caution">
    <text evidence="9">The sequence shown here is derived from an EMBL/GenBank/DDBJ whole genome shotgun (WGS) entry which is preliminary data.</text>
</comment>
<dbReference type="AlphaFoldDB" id="A0AAN9XYY5"/>
<name>A0AAN9XYY5_9HEMI</name>
<dbReference type="PANTHER" id="PTHR44215">
    <property type="entry name" value="WD REPEAT-CONTAINING PROTEIN 75"/>
    <property type="match status" value="1"/>
</dbReference>
<accession>A0AAN9XYY5</accession>
<gene>
    <name evidence="9" type="ORF">V9T40_010816</name>
</gene>
<dbReference type="Proteomes" id="UP001367676">
    <property type="component" value="Unassembled WGS sequence"/>
</dbReference>
<reference evidence="9 10" key="1">
    <citation type="submission" date="2024-03" db="EMBL/GenBank/DDBJ databases">
        <title>Adaptation during the transition from Ophiocordyceps entomopathogen to insect associate is accompanied by gene loss and intensified selection.</title>
        <authorList>
            <person name="Ward C.M."/>
            <person name="Onetto C.A."/>
            <person name="Borneman A.R."/>
        </authorList>
    </citation>
    <scope>NUCLEOTIDE SEQUENCE [LARGE SCALE GENOMIC DNA]</scope>
    <source>
        <strain evidence="9">AWRI1</strain>
        <tissue evidence="9">Single Adult Female</tissue>
    </source>
</reference>
<keyword evidence="7" id="KW-0539">Nucleus</keyword>
<keyword evidence="4" id="KW-0853">WD repeat</keyword>
<keyword evidence="6" id="KW-0804">Transcription</keyword>
<dbReference type="Gene3D" id="2.130.10.10">
    <property type="entry name" value="YVTN repeat-like/Quinoprotein amine dehydrogenase"/>
    <property type="match status" value="2"/>
</dbReference>
<sequence length="754" mass="84841">MSEGAVKLVKKAGGSIIDHKPVFSSNSKILYVGCGPVLRLFSTDTGEHLQDVEISAIAVDKPEGSIVDIYLHPFDKTVLIMCFEEGRVIAWSSETNTVVHSMVLNISKDRVARMKLHVVNEETEAFDIIIGSKKAKHDTVRLSIFEYATGIRKCEIPKRIRCDKSRPFVCVVCHPEKECVAVGDSSGRILLYYDFLRENKKSPYSVYHWHTLPTNDVVFTTTGNIFYSGGNEHVLVKWTVDAPDVRHFLPRLSSPIVHLTCSTDSRLVAVSTLDNAILIVNSHNKLQCTLQQFTWGFVSVPGQRLFPSGLVIDYRSNCIVMNGKPGHIQFYSPQYLSLIYNMDIVCQNYVTQERSKHISNAEVVAIELSSDGIWLATVQMRDDPEFYTDTQLKFWLFDRKSQTYKFTSCVILQHSVSKLCFQPLNEDSTKDDITEYVFATLCSDKKFRLWNCEYSFKSASARWNCFSIGYYRDHSLHDLSFSGDGSLLGAAFGPCLTLWDSETHSMKCSLSKGPEPLRQVVFANGDSSFISVVATNSTMYAWNLLSLTLLWSVELTTSFIVADPRSEHIAAFTPANSLFIYKASSANHIYEQKELCENNVTILSGIFFPLSNDIAIQTTNPKASWLLSSSLYFFTSSQELMAFEFQSKDTRLADGLTFVSEKAAATPFKTLMATQTASAVEKKEIKTYLQLGVPWAQTISQFVNSPAHAMPPVHLLCESFLQSLVLSNRLELREEKEGCAVDDTPSLRRLWFRG</sequence>
<evidence type="ECO:0000256" key="3">
    <source>
        <dbReference type="ARBA" id="ARBA00022552"/>
    </source>
</evidence>
<dbReference type="SMART" id="SM00320">
    <property type="entry name" value="WD40"/>
    <property type="match status" value="7"/>
</dbReference>
<evidence type="ECO:0000256" key="1">
    <source>
        <dbReference type="ARBA" id="ARBA00004604"/>
    </source>
</evidence>
<dbReference type="SUPFAM" id="SSF50998">
    <property type="entry name" value="Quinoprotein alcohol dehydrogenase-like"/>
    <property type="match status" value="1"/>
</dbReference>
<dbReference type="EMBL" id="JBBCAQ010000037">
    <property type="protein sequence ID" value="KAK7573625.1"/>
    <property type="molecule type" value="Genomic_DNA"/>
</dbReference>
<dbReference type="Pfam" id="PF23769">
    <property type="entry name" value="Beta-prop_WDR75_2nd"/>
    <property type="match status" value="1"/>
</dbReference>
<evidence type="ECO:0000313" key="10">
    <source>
        <dbReference type="Proteomes" id="UP001367676"/>
    </source>
</evidence>
<feature type="domain" description="WD repeat-containing protein 75 second beta-propeller" evidence="8">
    <location>
        <begin position="310"/>
        <end position="638"/>
    </location>
</feature>
<protein>
    <recommendedName>
        <fullName evidence="8">WD repeat-containing protein 75 second beta-propeller domain-containing protein</fullName>
    </recommendedName>
</protein>
<evidence type="ECO:0000256" key="2">
    <source>
        <dbReference type="ARBA" id="ARBA00022517"/>
    </source>
</evidence>
<dbReference type="GO" id="GO:0032040">
    <property type="term" value="C:small-subunit processome"/>
    <property type="evidence" value="ECO:0007669"/>
    <property type="project" value="InterPro"/>
</dbReference>
<evidence type="ECO:0000256" key="4">
    <source>
        <dbReference type="ARBA" id="ARBA00022574"/>
    </source>
</evidence>
<proteinExistence type="predicted"/>
<evidence type="ECO:0000256" key="7">
    <source>
        <dbReference type="ARBA" id="ARBA00023242"/>
    </source>
</evidence>
<dbReference type="InterPro" id="IPR053826">
    <property type="entry name" value="WDR75"/>
</dbReference>
<dbReference type="PANTHER" id="PTHR44215:SF1">
    <property type="entry name" value="WD REPEAT-CONTAINING PROTEIN 75"/>
    <property type="match status" value="1"/>
</dbReference>
<keyword evidence="2" id="KW-0690">Ribosome biogenesis</keyword>
<keyword evidence="5" id="KW-0677">Repeat</keyword>
<evidence type="ECO:0000259" key="8">
    <source>
        <dbReference type="Pfam" id="PF23769"/>
    </source>
</evidence>
<dbReference type="InterPro" id="IPR001680">
    <property type="entry name" value="WD40_rpt"/>
</dbReference>
<organism evidence="9 10">
    <name type="scientific">Parthenolecanium corni</name>
    <dbReference type="NCBI Taxonomy" id="536013"/>
    <lineage>
        <taxon>Eukaryota</taxon>
        <taxon>Metazoa</taxon>
        <taxon>Ecdysozoa</taxon>
        <taxon>Arthropoda</taxon>
        <taxon>Hexapoda</taxon>
        <taxon>Insecta</taxon>
        <taxon>Pterygota</taxon>
        <taxon>Neoptera</taxon>
        <taxon>Paraneoptera</taxon>
        <taxon>Hemiptera</taxon>
        <taxon>Sternorrhyncha</taxon>
        <taxon>Coccoidea</taxon>
        <taxon>Coccidae</taxon>
        <taxon>Parthenolecanium</taxon>
    </lineage>
</organism>
<dbReference type="InterPro" id="IPR011047">
    <property type="entry name" value="Quinoprotein_ADH-like_sf"/>
</dbReference>
<dbReference type="InterPro" id="IPR057644">
    <property type="entry name" value="Beta-prop_WDR75_2nd"/>
</dbReference>